<dbReference type="Pfam" id="PF12831">
    <property type="entry name" value="FAD_oxidored"/>
    <property type="match status" value="1"/>
</dbReference>
<reference evidence="6" key="2">
    <citation type="journal article" date="2024" name="Antonie Van Leeuwenhoek">
        <title>Roseihalotalea indica gen. nov., sp. nov., a halophilic Bacteroidetes from mesopelagic Southwest Indian Ocean with higher carbohydrate metabolic potential.</title>
        <authorList>
            <person name="Chen B."/>
            <person name="Zhang M."/>
            <person name="Lin D."/>
            <person name="Ye J."/>
            <person name="Tang K."/>
        </authorList>
    </citation>
    <scope>NUCLEOTIDE SEQUENCE</scope>
    <source>
        <strain evidence="6">TK19036</strain>
    </source>
</reference>
<gene>
    <name evidence="6" type="ORF">K4G66_00735</name>
</gene>
<keyword evidence="5" id="KW-0411">Iron-sulfur</keyword>
<organism evidence="6">
    <name type="scientific">Roseihalotalea indica</name>
    <dbReference type="NCBI Taxonomy" id="2867963"/>
    <lineage>
        <taxon>Bacteria</taxon>
        <taxon>Pseudomonadati</taxon>
        <taxon>Bacteroidota</taxon>
        <taxon>Cytophagia</taxon>
        <taxon>Cytophagales</taxon>
        <taxon>Catalimonadaceae</taxon>
        <taxon>Roseihalotalea</taxon>
    </lineage>
</organism>
<dbReference type="PANTHER" id="PTHR43498:SF1">
    <property type="entry name" value="COB--COM HETERODISULFIDE REDUCTASE IRON-SULFUR SUBUNIT A"/>
    <property type="match status" value="1"/>
</dbReference>
<dbReference type="InterPro" id="IPR036188">
    <property type="entry name" value="FAD/NAD-bd_sf"/>
</dbReference>
<protein>
    <submittedName>
        <fullName evidence="6">FAD-dependent oxidoreductase</fullName>
    </submittedName>
</protein>
<dbReference type="Gene3D" id="3.50.50.60">
    <property type="entry name" value="FAD/NAD(P)-binding domain"/>
    <property type="match status" value="1"/>
</dbReference>
<dbReference type="SUPFAM" id="SSF51905">
    <property type="entry name" value="FAD/NAD(P)-binding domain"/>
    <property type="match status" value="1"/>
</dbReference>
<evidence type="ECO:0000256" key="4">
    <source>
        <dbReference type="ARBA" id="ARBA00023004"/>
    </source>
</evidence>
<sequence length="769" mass="86725">MIQEKFTEAVRPPRSNEIEADLVIVGGGISGTCTALTAAREGVKVVLVQDRPVLGGNASSEVRLWILGATSHMGNNNRWAREGGVIDELLVENTYRNKEGNPLILDTILLEKVTQEPNITLLLNTSVYEVKKKSAREIDSIRAFCSQNSTQYVLRAPLFCDASGDGIVAFQAGASFRMGAESPDEFDEGFAPDIEDYGELLGHSLYFYTKDAGYPVNFTAPAYAHQEVEKLPRIKNYQLQDHGCRLWWVEYGGRMDTVHQSEEIKWELWKVIYGIWHYVKNSGEFPEAHNLTLEWVGTIPGKRESRRFMGDYILNQKDLVEQRQHPDAVAVGGWSLDLHPADGVYSEKMGCNQWHSKGVYQIPYRCYYSKDIQNLFLAGRIISASHVAFGSSRVMATSGHGAQAVGMAAALCIQHQQLPRQLTEPAYMRELQNALNYRGQSIPGVPIQDRTNLIQPARLEASSTYSLKELPYDGPWISLTNGAAQLLPLAARQHYIYRVLVHADQPTTLHCELRISGKVENFTPEITLSRLTIELHPGEQYINLDFQRELEEDQYAFVTFLKNAQVQVKGSRHRVTGVLSVFNATNKAVSNLGYQDPPEGLGIDRFEFWIPERRPGGHNLAMQITPAVEAFSTQQLKNGFTRPYIRSNAWVADPLDTTPTLHLRWDSPQTIKTIQLHFDTDFDHPMESSLMGHPENVMPFCVQRYSILDQTGRTLYRQEANHQTINRIVLPQTVVTDQLTIQLEHPSADVPASLFAVYCFSDKINFNNQ</sequence>
<evidence type="ECO:0000256" key="3">
    <source>
        <dbReference type="ARBA" id="ARBA00023002"/>
    </source>
</evidence>
<dbReference type="PANTHER" id="PTHR43498">
    <property type="entry name" value="FERREDOXIN:COB-COM HETERODISULFIDE REDUCTASE SUBUNIT A"/>
    <property type="match status" value="1"/>
</dbReference>
<proteinExistence type="predicted"/>
<dbReference type="InterPro" id="IPR039650">
    <property type="entry name" value="HdrA-like"/>
</dbReference>
<evidence type="ECO:0000256" key="1">
    <source>
        <dbReference type="ARBA" id="ARBA00022485"/>
    </source>
</evidence>
<evidence type="ECO:0000256" key="2">
    <source>
        <dbReference type="ARBA" id="ARBA00022723"/>
    </source>
</evidence>
<dbReference type="AlphaFoldDB" id="A0AA49GPP7"/>
<name>A0AA49GPP7_9BACT</name>
<dbReference type="GO" id="GO:0016491">
    <property type="term" value="F:oxidoreductase activity"/>
    <property type="evidence" value="ECO:0007669"/>
    <property type="project" value="UniProtKB-KW"/>
</dbReference>
<keyword evidence="1" id="KW-0004">4Fe-4S</keyword>
<reference evidence="6" key="1">
    <citation type="journal article" date="2023" name="Comput. Struct. Biotechnol. J.">
        <title>Discovery of a novel marine Bacteroidetes with a rich repertoire of carbohydrate-active enzymes.</title>
        <authorList>
            <person name="Chen B."/>
            <person name="Liu G."/>
            <person name="Chen Q."/>
            <person name="Wang H."/>
            <person name="Liu L."/>
            <person name="Tang K."/>
        </authorList>
    </citation>
    <scope>NUCLEOTIDE SEQUENCE</scope>
    <source>
        <strain evidence="6">TK19036</strain>
    </source>
</reference>
<dbReference type="GO" id="GO:0051539">
    <property type="term" value="F:4 iron, 4 sulfur cluster binding"/>
    <property type="evidence" value="ECO:0007669"/>
    <property type="project" value="UniProtKB-KW"/>
</dbReference>
<keyword evidence="4" id="KW-0408">Iron</keyword>
<dbReference type="EMBL" id="CP120682">
    <property type="protein sequence ID" value="WKN37233.1"/>
    <property type="molecule type" value="Genomic_DNA"/>
</dbReference>
<dbReference type="GO" id="GO:0046872">
    <property type="term" value="F:metal ion binding"/>
    <property type="evidence" value="ECO:0007669"/>
    <property type="project" value="UniProtKB-KW"/>
</dbReference>
<keyword evidence="2" id="KW-0479">Metal-binding</keyword>
<evidence type="ECO:0000313" key="6">
    <source>
        <dbReference type="EMBL" id="WKN37233.1"/>
    </source>
</evidence>
<evidence type="ECO:0000256" key="5">
    <source>
        <dbReference type="ARBA" id="ARBA00023014"/>
    </source>
</evidence>
<keyword evidence="3" id="KW-0560">Oxidoreductase</keyword>
<accession>A0AA49GPP7</accession>